<feature type="compositionally biased region" description="Polar residues" evidence="1">
    <location>
        <begin position="7"/>
        <end position="16"/>
    </location>
</feature>
<reference evidence="3" key="1">
    <citation type="submission" date="2025-08" db="UniProtKB">
        <authorList>
            <consortium name="RefSeq"/>
        </authorList>
    </citation>
    <scope>IDENTIFICATION</scope>
    <source>
        <tissue evidence="3">Leaves</tissue>
    </source>
</reference>
<accession>A0ABM4VM34</accession>
<keyword evidence="2" id="KW-1185">Reference proteome</keyword>
<feature type="region of interest" description="Disordered" evidence="1">
    <location>
        <begin position="1"/>
        <end position="22"/>
    </location>
</feature>
<gene>
    <name evidence="3" type="primary">LOC140014095</name>
</gene>
<dbReference type="RefSeq" id="XP_071920591.1">
    <property type="nucleotide sequence ID" value="XM_072064490.1"/>
</dbReference>
<name>A0ABM4VM34_COFAR</name>
<evidence type="ECO:0000313" key="2">
    <source>
        <dbReference type="Proteomes" id="UP001652660"/>
    </source>
</evidence>
<evidence type="ECO:0000313" key="3">
    <source>
        <dbReference type="RefSeq" id="XP_071920591.1"/>
    </source>
</evidence>
<dbReference type="Pfam" id="PF14223">
    <property type="entry name" value="Retrotran_gag_2"/>
    <property type="match status" value="1"/>
</dbReference>
<protein>
    <recommendedName>
        <fullName evidence="4">UBN2_2 domain-containing protein</fullName>
    </recommendedName>
</protein>
<dbReference type="PANTHER" id="PTHR47592:SF27">
    <property type="entry name" value="OS08G0421700 PROTEIN"/>
    <property type="match status" value="1"/>
</dbReference>
<dbReference type="GeneID" id="140014095"/>
<evidence type="ECO:0008006" key="4">
    <source>
        <dbReference type="Google" id="ProtNLM"/>
    </source>
</evidence>
<organism evidence="2 3">
    <name type="scientific">Coffea arabica</name>
    <name type="common">Arabian coffee</name>
    <dbReference type="NCBI Taxonomy" id="13443"/>
    <lineage>
        <taxon>Eukaryota</taxon>
        <taxon>Viridiplantae</taxon>
        <taxon>Streptophyta</taxon>
        <taxon>Embryophyta</taxon>
        <taxon>Tracheophyta</taxon>
        <taxon>Spermatophyta</taxon>
        <taxon>Magnoliopsida</taxon>
        <taxon>eudicotyledons</taxon>
        <taxon>Gunneridae</taxon>
        <taxon>Pentapetalae</taxon>
        <taxon>asterids</taxon>
        <taxon>lamiids</taxon>
        <taxon>Gentianales</taxon>
        <taxon>Rubiaceae</taxon>
        <taxon>Ixoroideae</taxon>
        <taxon>Gardenieae complex</taxon>
        <taxon>Bertiereae - Coffeeae clade</taxon>
        <taxon>Coffeeae</taxon>
        <taxon>Coffea</taxon>
    </lineage>
</organism>
<sequence length="247" mass="28202">MADNTGRDTNISTSDAAASGSIVKQPEGKITPMVSTNHSEKPEKFYGLNFKTWQQKMLFYLTTLNLSRFLSEDAPKLSEGLTDAQAVNAIDAWKHSDFLCRNYVMNCLHDSLYNVYQIHKTAKALWESLDRKYKTEDAGAKKFVVGKFLDYKMVDSKTVISQVQEIQIILHEILAEGMILSETFQVAAVIEKLPPGWKDFKNYLKHKRKEMSMEDLIVRLRIEEDNRGSDCKATTFVDAKANIVEYK</sequence>
<evidence type="ECO:0000256" key="1">
    <source>
        <dbReference type="SAM" id="MobiDB-lite"/>
    </source>
</evidence>
<dbReference type="PANTHER" id="PTHR47592">
    <property type="entry name" value="PBF68 PROTEIN"/>
    <property type="match status" value="1"/>
</dbReference>
<dbReference type="Proteomes" id="UP001652660">
    <property type="component" value="Chromosome 9c"/>
</dbReference>
<proteinExistence type="predicted"/>